<dbReference type="EMBL" id="CP036401">
    <property type="protein sequence ID" value="QBI02259.1"/>
    <property type="molecule type" value="Genomic_DNA"/>
</dbReference>
<evidence type="ECO:0000256" key="1">
    <source>
        <dbReference type="ARBA" id="ARBA00004886"/>
    </source>
</evidence>
<reference evidence="5 6" key="2">
    <citation type="submission" date="2019-02" db="EMBL/GenBank/DDBJ databases">
        <title>Draft Genome Sequences of Six Type Strains of the Genus Massilia.</title>
        <authorList>
            <person name="Miess H."/>
            <person name="Frediansyhah A."/>
            <person name="Gross H."/>
        </authorList>
    </citation>
    <scope>NUCLEOTIDE SEQUENCE [LARGE SCALE GENOMIC DNA]</scope>
    <source>
        <strain evidence="5 6">DSM 17472</strain>
    </source>
</reference>
<proteinExistence type="predicted"/>
<comment type="subunit">
    <text evidence="2">Monomer. Interacts with PqqE.</text>
</comment>
<dbReference type="InterPro" id="IPR041881">
    <property type="entry name" value="PqqD_sf"/>
</dbReference>
<accession>A0A411WZX9</accession>
<name>A0A411WZX9_9BURK</name>
<keyword evidence="6" id="KW-1185">Reference proteome</keyword>
<dbReference type="EMBL" id="BMWV01000013">
    <property type="protein sequence ID" value="GGY59252.1"/>
    <property type="molecule type" value="Genomic_DNA"/>
</dbReference>
<dbReference type="Gene3D" id="1.10.10.1150">
    <property type="entry name" value="Coenzyme PQQ synthesis protein D (PqqD)"/>
    <property type="match status" value="1"/>
</dbReference>
<evidence type="ECO:0000313" key="6">
    <source>
        <dbReference type="Proteomes" id="UP000292307"/>
    </source>
</evidence>
<dbReference type="GO" id="GO:0048038">
    <property type="term" value="F:quinone binding"/>
    <property type="evidence" value="ECO:0007669"/>
    <property type="project" value="InterPro"/>
</dbReference>
<sequence length="87" mass="9743">MTTIPDKPLLSRLFRMQWEEAQGQYVLLYPEGMVKLNQSAAEILKRCDGQRSVPAIVDELEQAFKASGLGADVDEFLRTACARGWLA</sequence>
<dbReference type="InterPro" id="IPR008792">
    <property type="entry name" value="PQQD"/>
</dbReference>
<dbReference type="GO" id="GO:0018189">
    <property type="term" value="P:pyrroloquinoline quinone biosynthetic process"/>
    <property type="evidence" value="ECO:0007669"/>
    <property type="project" value="UniProtKB-UniPathway"/>
</dbReference>
<dbReference type="NCBIfam" id="TIGR03859">
    <property type="entry name" value="PQQ_PqqD"/>
    <property type="match status" value="1"/>
</dbReference>
<evidence type="ECO:0000313" key="5">
    <source>
        <dbReference type="EMBL" id="QBI02259.1"/>
    </source>
</evidence>
<reference evidence="4" key="3">
    <citation type="submission" date="2022-12" db="EMBL/GenBank/DDBJ databases">
        <authorList>
            <person name="Sun Q."/>
            <person name="Kim S."/>
        </authorList>
    </citation>
    <scope>NUCLEOTIDE SEQUENCE</scope>
    <source>
        <strain evidence="4">KCTC 12343</strain>
    </source>
</reference>
<gene>
    <name evidence="4" type="primary">pqqD</name>
    <name evidence="5" type="ORF">EYF70_16435</name>
    <name evidence="4" type="ORF">GCM10007387_47110</name>
</gene>
<evidence type="ECO:0000313" key="4">
    <source>
        <dbReference type="EMBL" id="GGY59252.1"/>
    </source>
</evidence>
<dbReference type="Proteomes" id="UP000628442">
    <property type="component" value="Unassembled WGS sequence"/>
</dbReference>
<dbReference type="RefSeq" id="WP_131146374.1">
    <property type="nucleotide sequence ID" value="NZ_BMWV01000013.1"/>
</dbReference>
<dbReference type="InterPro" id="IPR022479">
    <property type="entry name" value="PqqD_bac"/>
</dbReference>
<evidence type="ECO:0000256" key="3">
    <source>
        <dbReference type="ARBA" id="ARBA00022905"/>
    </source>
</evidence>
<reference evidence="4" key="1">
    <citation type="journal article" date="2014" name="Int. J. Syst. Evol. Microbiol.">
        <title>Complete genome sequence of Corynebacterium casei LMG S-19264T (=DSM 44701T), isolated from a smear-ripened cheese.</title>
        <authorList>
            <consortium name="US DOE Joint Genome Institute (JGI-PGF)"/>
            <person name="Walter F."/>
            <person name="Albersmeier A."/>
            <person name="Kalinowski J."/>
            <person name="Ruckert C."/>
        </authorList>
    </citation>
    <scope>NUCLEOTIDE SEQUENCE</scope>
    <source>
        <strain evidence="4">KCTC 12343</strain>
    </source>
</reference>
<evidence type="ECO:0000313" key="7">
    <source>
        <dbReference type="Proteomes" id="UP000628442"/>
    </source>
</evidence>
<keyword evidence="3" id="KW-0884">PQQ biosynthesis</keyword>
<comment type="pathway">
    <text evidence="1">Cofactor biosynthesis; pyrroloquinoline quinone biosynthesis.</text>
</comment>
<dbReference type="NCBIfam" id="NF002535">
    <property type="entry name" value="PRK02079.1"/>
    <property type="match status" value="1"/>
</dbReference>
<dbReference type="OrthoDB" id="7356791at2"/>
<dbReference type="Pfam" id="PF05402">
    <property type="entry name" value="PqqD"/>
    <property type="match status" value="1"/>
</dbReference>
<dbReference type="Proteomes" id="UP000292307">
    <property type="component" value="Chromosome"/>
</dbReference>
<organism evidence="4 7">
    <name type="scientific">Pseudoduganella albidiflava</name>
    <dbReference type="NCBI Taxonomy" id="321983"/>
    <lineage>
        <taxon>Bacteria</taxon>
        <taxon>Pseudomonadati</taxon>
        <taxon>Pseudomonadota</taxon>
        <taxon>Betaproteobacteria</taxon>
        <taxon>Burkholderiales</taxon>
        <taxon>Oxalobacteraceae</taxon>
        <taxon>Telluria group</taxon>
        <taxon>Pseudoduganella</taxon>
    </lineage>
</organism>
<evidence type="ECO:0000256" key="2">
    <source>
        <dbReference type="ARBA" id="ARBA00011741"/>
    </source>
</evidence>
<protein>
    <submittedName>
        <fullName evidence="4">Coenzyme PQQ synthesis protein D</fullName>
    </submittedName>
    <submittedName>
        <fullName evidence="5">Pyrroloquinoline quinone biosynthesis peptide chaperone PqqD</fullName>
    </submittedName>
</protein>
<dbReference type="AlphaFoldDB" id="A0A411WZX9"/>